<dbReference type="EMBL" id="LACB01000392">
    <property type="protein sequence ID" value="KAJ9483841.1"/>
    <property type="molecule type" value="Genomic_DNA"/>
</dbReference>
<dbReference type="Proteomes" id="UP001227192">
    <property type="component" value="Unassembled WGS sequence"/>
</dbReference>
<accession>A0AAI9TAR5</accession>
<organism evidence="2 3">
    <name type="scientific">Penicillium thymicola</name>
    <dbReference type="NCBI Taxonomy" id="293382"/>
    <lineage>
        <taxon>Eukaryota</taxon>
        <taxon>Fungi</taxon>
        <taxon>Dikarya</taxon>
        <taxon>Ascomycota</taxon>
        <taxon>Pezizomycotina</taxon>
        <taxon>Eurotiomycetes</taxon>
        <taxon>Eurotiomycetidae</taxon>
        <taxon>Eurotiales</taxon>
        <taxon>Aspergillaceae</taxon>
        <taxon>Penicillium</taxon>
    </lineage>
</organism>
<gene>
    <name evidence="2" type="ORF">VN97_g9551</name>
</gene>
<comment type="caution">
    <text evidence="2">The sequence shown here is derived from an EMBL/GenBank/DDBJ whole genome shotgun (WGS) entry which is preliminary data.</text>
</comment>
<reference evidence="2" key="2">
    <citation type="journal article" date="2016" name="Fungal Biol.">
        <title>Ochratoxin A production by Penicillium thymicola.</title>
        <authorList>
            <person name="Nguyen H.D.T."/>
            <person name="McMullin D.R."/>
            <person name="Ponomareva E."/>
            <person name="Riley R."/>
            <person name="Pomraning K.R."/>
            <person name="Baker S.E."/>
            <person name="Seifert K.A."/>
        </authorList>
    </citation>
    <scope>NUCLEOTIDE SEQUENCE</scope>
    <source>
        <strain evidence="2">DAOM 180753</strain>
    </source>
</reference>
<evidence type="ECO:0000313" key="2">
    <source>
        <dbReference type="EMBL" id="KAJ9483841.1"/>
    </source>
</evidence>
<evidence type="ECO:0000313" key="3">
    <source>
        <dbReference type="Proteomes" id="UP001227192"/>
    </source>
</evidence>
<dbReference type="AlphaFoldDB" id="A0AAI9TAR5"/>
<feature type="compositionally biased region" description="Polar residues" evidence="1">
    <location>
        <begin position="192"/>
        <end position="212"/>
    </location>
</feature>
<reference evidence="2" key="1">
    <citation type="submission" date="2015-06" db="EMBL/GenBank/DDBJ databases">
        <authorList>
            <person name="Nguyen H."/>
        </authorList>
    </citation>
    <scope>NUCLEOTIDE SEQUENCE</scope>
    <source>
        <strain evidence="2">DAOM 180753</strain>
    </source>
</reference>
<proteinExistence type="predicted"/>
<sequence length="252" mass="28656">MSEHGVSPSMDNPAEGHVPTSNYEKRLYSLMDTLLRQEQESRRYHGHLESKINVDSSTYLKLRDYCVQVERKVSALEYTRSQQEASLRFAVESCQVMSNNLSLQRNKANQLESRLIHLYPAIDEMLSSLNGNDASLNSQKIEQLLQENQHQRELNTYLQGALSSREEMLQDLKSSLAEAFLGFSAGDHNTENPEQQQDESMPSSHSTDDLSPTDTFTDLLMAFVTICPWTGELQTRPKDHHISALRSDIYSA</sequence>
<evidence type="ECO:0000256" key="1">
    <source>
        <dbReference type="SAM" id="MobiDB-lite"/>
    </source>
</evidence>
<keyword evidence="3" id="KW-1185">Reference proteome</keyword>
<feature type="region of interest" description="Disordered" evidence="1">
    <location>
        <begin position="184"/>
        <end position="212"/>
    </location>
</feature>
<name>A0AAI9TAR5_PENTH</name>
<protein>
    <submittedName>
        <fullName evidence="2">Uncharacterized protein</fullName>
    </submittedName>
</protein>
<feature type="region of interest" description="Disordered" evidence="1">
    <location>
        <begin position="1"/>
        <end position="21"/>
    </location>
</feature>